<dbReference type="PANTHER" id="PTHR43065">
    <property type="entry name" value="SENSOR HISTIDINE KINASE"/>
    <property type="match status" value="1"/>
</dbReference>
<evidence type="ECO:0000256" key="4">
    <source>
        <dbReference type="PROSITE-ProRule" id="PRU00169"/>
    </source>
</evidence>
<dbReference type="Pfam" id="PF00512">
    <property type="entry name" value="HisKA"/>
    <property type="match status" value="1"/>
</dbReference>
<reference evidence="10" key="1">
    <citation type="submission" date="2016-10" db="EMBL/GenBank/DDBJ databases">
        <authorList>
            <person name="Varghese N."/>
            <person name="Submissions S."/>
        </authorList>
    </citation>
    <scope>NUCLEOTIDE SEQUENCE [LARGE SCALE GENOMIC DNA]</scope>
    <source>
        <strain evidence="10">LMG 26031</strain>
    </source>
</reference>
<dbReference type="EC" id="2.7.13.3" evidence="2"/>
<dbReference type="EMBL" id="FNYE01000009">
    <property type="protein sequence ID" value="SEJ33221.1"/>
    <property type="molecule type" value="Genomic_DNA"/>
</dbReference>
<evidence type="ECO:0000256" key="2">
    <source>
        <dbReference type="ARBA" id="ARBA00012438"/>
    </source>
</evidence>
<feature type="domain" description="PAC" evidence="8">
    <location>
        <begin position="87"/>
        <end position="139"/>
    </location>
</feature>
<name>A0A1H6XW10_9BURK</name>
<evidence type="ECO:0000313" key="10">
    <source>
        <dbReference type="Proteomes" id="UP000198866"/>
    </source>
</evidence>
<dbReference type="Proteomes" id="UP000198866">
    <property type="component" value="Unassembled WGS sequence"/>
</dbReference>
<dbReference type="SMART" id="SM00388">
    <property type="entry name" value="HisKA"/>
    <property type="match status" value="1"/>
</dbReference>
<keyword evidence="3 4" id="KW-0597">Phosphoprotein</keyword>
<dbReference type="InterPro" id="IPR000700">
    <property type="entry name" value="PAS-assoc_C"/>
</dbReference>
<feature type="domain" description="Histidine kinase" evidence="5">
    <location>
        <begin position="287"/>
        <end position="510"/>
    </location>
</feature>
<feature type="domain" description="PAC" evidence="8">
    <location>
        <begin position="215"/>
        <end position="267"/>
    </location>
</feature>
<dbReference type="InterPro" id="IPR011006">
    <property type="entry name" value="CheY-like_superfamily"/>
</dbReference>
<dbReference type="CDD" id="cd00130">
    <property type="entry name" value="PAS"/>
    <property type="match status" value="2"/>
</dbReference>
<dbReference type="InterPro" id="IPR035965">
    <property type="entry name" value="PAS-like_dom_sf"/>
</dbReference>
<feature type="domain" description="Response regulatory" evidence="6">
    <location>
        <begin position="670"/>
        <end position="781"/>
    </location>
</feature>
<dbReference type="InterPro" id="IPR003661">
    <property type="entry name" value="HisK_dim/P_dom"/>
</dbReference>
<gene>
    <name evidence="9" type="ORF">SAMN05192539_1009127</name>
</gene>
<dbReference type="PROSITE" id="PS50109">
    <property type="entry name" value="HIS_KIN"/>
    <property type="match status" value="1"/>
</dbReference>
<dbReference type="SMART" id="SM00448">
    <property type="entry name" value="REC"/>
    <property type="match status" value="2"/>
</dbReference>
<dbReference type="Pfam" id="PF13426">
    <property type="entry name" value="PAS_9"/>
    <property type="match status" value="2"/>
</dbReference>
<sequence length="782" mass="86227">MQDDDQGNPSLPEDWCRRWVSSVRDYAVIGLSRDGTIRTWNVGGEQIHGFSSEEVIGRHFGMFHTPEDRARGAAAAALETARRTGRSESEGWRIRRDGSRFWASVVITALKDEQGHIAGFAKIVRDMTDKRIAHEAVVESEQRFRMLVNGVTDYAIFMLSPDGTITNWNAGARRIKGFSAEEVIGSHFSRFYTPEDTAAGLPEHGLSIAANEGRFESEGWRVRKDGQRFWAHVVIDAIRSEDGTLVGFAKITRDITERMDASRQLEETRMALFRAQKMEAVGKLTGGVAHDFNNLLQILRGNLELLDSRHHRDSWTRERVNKAIDAVDRGSKLASQLLAFGRQQPLQPVVINLAAALRGMDDLLRRALGETIRVETVVAGGLWNTLVDIHQLENVILNLAINARDAMPDGGKLTMELSNAMLDDEYIATVPDVAAGQYVLLAVTDTGTGMQQDVVERAFDPFFTTKPEGQGTGLGLSMAYGFVKQSGGHIKIYSELDHGTTVKIYLPRSAKPAIEPPPRMRTPVRGGTETILVVEDDQKVQTTAIDTLTELGYHVLKADDAQQALTVLRSGVDVDLLFSDVVMPGPVRSTDMAAQAVTLLPRLKVLFTSGYTHNAIVHGGRLDPGVELLSKPYSREQLAHKVRQMLDSGKDALANNGSVVERADSAQTLRILLVDDDGNLSEAINELIRLLGHAPKFTTSPEEALGWLREEPFDVVITDIRMPGIDGVEFARQAAAIQPSIRLVFSSGYEMPAVPPLPFRWAALRKPFTLEELGAVLQGFSD</sequence>
<dbReference type="InterPro" id="IPR005467">
    <property type="entry name" value="His_kinase_dom"/>
</dbReference>
<feature type="domain" description="Response regulatory" evidence="6">
    <location>
        <begin position="530"/>
        <end position="646"/>
    </location>
</feature>
<comment type="catalytic activity">
    <reaction evidence="1">
        <text>ATP + protein L-histidine = ADP + protein N-phospho-L-histidine.</text>
        <dbReference type="EC" id="2.7.13.3"/>
    </reaction>
</comment>
<dbReference type="PROSITE" id="PS50110">
    <property type="entry name" value="RESPONSE_REGULATORY"/>
    <property type="match status" value="2"/>
</dbReference>
<dbReference type="Pfam" id="PF00072">
    <property type="entry name" value="Response_reg"/>
    <property type="match status" value="2"/>
</dbReference>
<dbReference type="InterPro" id="IPR036097">
    <property type="entry name" value="HisK_dim/P_sf"/>
</dbReference>
<dbReference type="RefSeq" id="WP_090866121.1">
    <property type="nucleotide sequence ID" value="NZ_FNYE01000009.1"/>
</dbReference>
<dbReference type="Gene3D" id="3.30.565.10">
    <property type="entry name" value="Histidine kinase-like ATPase, C-terminal domain"/>
    <property type="match status" value="1"/>
</dbReference>
<dbReference type="CDD" id="cd16919">
    <property type="entry name" value="HATPase_CckA-like"/>
    <property type="match status" value="1"/>
</dbReference>
<dbReference type="InterPro" id="IPR004358">
    <property type="entry name" value="Sig_transdc_His_kin-like_C"/>
</dbReference>
<dbReference type="PROSITE" id="PS50112">
    <property type="entry name" value="PAS"/>
    <property type="match status" value="2"/>
</dbReference>
<feature type="modified residue" description="4-aspartylphosphate" evidence="4">
    <location>
        <position position="580"/>
    </location>
</feature>
<dbReference type="SUPFAM" id="SSF55874">
    <property type="entry name" value="ATPase domain of HSP90 chaperone/DNA topoisomerase II/histidine kinase"/>
    <property type="match status" value="1"/>
</dbReference>
<dbReference type="PANTHER" id="PTHR43065:SF49">
    <property type="entry name" value="HISTIDINE KINASE"/>
    <property type="match status" value="1"/>
</dbReference>
<proteinExistence type="predicted"/>
<evidence type="ECO:0000259" key="8">
    <source>
        <dbReference type="PROSITE" id="PS50113"/>
    </source>
</evidence>
<evidence type="ECO:0000256" key="3">
    <source>
        <dbReference type="ARBA" id="ARBA00022553"/>
    </source>
</evidence>
<dbReference type="InterPro" id="IPR000014">
    <property type="entry name" value="PAS"/>
</dbReference>
<dbReference type="PROSITE" id="PS50113">
    <property type="entry name" value="PAC"/>
    <property type="match status" value="2"/>
</dbReference>
<dbReference type="Gene3D" id="3.30.450.20">
    <property type="entry name" value="PAS domain"/>
    <property type="match status" value="2"/>
</dbReference>
<dbReference type="SMART" id="SM00086">
    <property type="entry name" value="PAC"/>
    <property type="match status" value="2"/>
</dbReference>
<evidence type="ECO:0000259" key="6">
    <source>
        <dbReference type="PROSITE" id="PS50110"/>
    </source>
</evidence>
<dbReference type="InterPro" id="IPR001789">
    <property type="entry name" value="Sig_transdc_resp-reg_receiver"/>
</dbReference>
<dbReference type="SMART" id="SM00091">
    <property type="entry name" value="PAS"/>
    <property type="match status" value="2"/>
</dbReference>
<feature type="domain" description="PAS" evidence="7">
    <location>
        <begin position="140"/>
        <end position="196"/>
    </location>
</feature>
<dbReference type="SUPFAM" id="SSF52172">
    <property type="entry name" value="CheY-like"/>
    <property type="match status" value="2"/>
</dbReference>
<dbReference type="SUPFAM" id="SSF47384">
    <property type="entry name" value="Homodimeric domain of signal transducing histidine kinase"/>
    <property type="match status" value="1"/>
</dbReference>
<dbReference type="GO" id="GO:0000155">
    <property type="term" value="F:phosphorelay sensor kinase activity"/>
    <property type="evidence" value="ECO:0007669"/>
    <property type="project" value="InterPro"/>
</dbReference>
<dbReference type="CDD" id="cd00082">
    <property type="entry name" value="HisKA"/>
    <property type="match status" value="1"/>
</dbReference>
<feature type="domain" description="PAS" evidence="7">
    <location>
        <begin position="28"/>
        <end position="85"/>
    </location>
</feature>
<dbReference type="InterPro" id="IPR003594">
    <property type="entry name" value="HATPase_dom"/>
</dbReference>
<evidence type="ECO:0000313" key="9">
    <source>
        <dbReference type="EMBL" id="SEJ33221.1"/>
    </source>
</evidence>
<dbReference type="NCBIfam" id="TIGR00229">
    <property type="entry name" value="sensory_box"/>
    <property type="match status" value="2"/>
</dbReference>
<feature type="modified residue" description="4-aspartylphosphate" evidence="4">
    <location>
        <position position="719"/>
    </location>
</feature>
<evidence type="ECO:0000259" key="5">
    <source>
        <dbReference type="PROSITE" id="PS50109"/>
    </source>
</evidence>
<dbReference type="Gene3D" id="1.10.287.130">
    <property type="match status" value="1"/>
</dbReference>
<dbReference type="Gene3D" id="3.40.50.2300">
    <property type="match status" value="2"/>
</dbReference>
<dbReference type="AlphaFoldDB" id="A0A1H6XW10"/>
<dbReference type="Pfam" id="PF02518">
    <property type="entry name" value="HATPase_c"/>
    <property type="match status" value="1"/>
</dbReference>
<dbReference type="InterPro" id="IPR036890">
    <property type="entry name" value="HATPase_C_sf"/>
</dbReference>
<dbReference type="InterPro" id="IPR001610">
    <property type="entry name" value="PAC"/>
</dbReference>
<dbReference type="SMART" id="SM00387">
    <property type="entry name" value="HATPase_c"/>
    <property type="match status" value="1"/>
</dbReference>
<dbReference type="STRING" id="667676.SAMN05192539_1009127"/>
<organism evidence="9 10">
    <name type="scientific">Paraburkholderia diazotrophica</name>
    <dbReference type="NCBI Taxonomy" id="667676"/>
    <lineage>
        <taxon>Bacteria</taxon>
        <taxon>Pseudomonadati</taxon>
        <taxon>Pseudomonadota</taxon>
        <taxon>Betaproteobacteria</taxon>
        <taxon>Burkholderiales</taxon>
        <taxon>Burkholderiaceae</taxon>
        <taxon>Paraburkholderia</taxon>
    </lineage>
</organism>
<keyword evidence="10" id="KW-1185">Reference proteome</keyword>
<protein>
    <recommendedName>
        <fullName evidence="2">histidine kinase</fullName>
        <ecNumber evidence="2">2.7.13.3</ecNumber>
    </recommendedName>
</protein>
<dbReference type="PRINTS" id="PR00344">
    <property type="entry name" value="BCTRLSENSOR"/>
</dbReference>
<evidence type="ECO:0000256" key="1">
    <source>
        <dbReference type="ARBA" id="ARBA00000085"/>
    </source>
</evidence>
<dbReference type="OrthoDB" id="5389366at2"/>
<dbReference type="SUPFAM" id="SSF55785">
    <property type="entry name" value="PYP-like sensor domain (PAS domain)"/>
    <property type="match status" value="2"/>
</dbReference>
<evidence type="ECO:0000259" key="7">
    <source>
        <dbReference type="PROSITE" id="PS50112"/>
    </source>
</evidence>
<accession>A0A1H6XW10</accession>